<dbReference type="InterPro" id="IPR046300">
    <property type="entry name" value="DUF6415"/>
</dbReference>
<comment type="caution">
    <text evidence="1">The sequence shown here is derived from an EMBL/GenBank/DDBJ whole genome shotgun (WGS) entry which is preliminary data.</text>
</comment>
<dbReference type="Pfam" id="PF19979">
    <property type="entry name" value="DUF6415"/>
    <property type="match status" value="1"/>
</dbReference>
<evidence type="ECO:0000313" key="1">
    <source>
        <dbReference type="EMBL" id="MDT0472338.1"/>
    </source>
</evidence>
<dbReference type="RefSeq" id="WP_311634684.1">
    <property type="nucleotide sequence ID" value="NZ_JAVRFF010000008.1"/>
</dbReference>
<accession>A0ABU2UGF7</accession>
<protein>
    <submittedName>
        <fullName evidence="1">DUF6415 family natural product biosynthesis protein</fullName>
    </submittedName>
</protein>
<name>A0ABU2UGF7_9ACTN</name>
<sequence length="154" mass="16376">MRLPLGSCRFGSQLGCQSPNTRAVVAASVTLTQVLGEDSPLPESAADVDDLVCLLRGHVAQLGTRIASGNAALLRAQRLCSESIPEGYMPSRVYLVRLAEATQELMPHVKSVDPGPVNAECGQRWPRPTVKAWRGAVFALTLACLLVAASVPRT</sequence>
<evidence type="ECO:0000313" key="2">
    <source>
        <dbReference type="Proteomes" id="UP001180489"/>
    </source>
</evidence>
<gene>
    <name evidence="1" type="ORF">RM863_09375</name>
</gene>
<keyword evidence="2" id="KW-1185">Reference proteome</keyword>
<organism evidence="1 2">
    <name type="scientific">Streptomyces hintoniae</name>
    <dbReference type="NCBI Taxonomy" id="3075521"/>
    <lineage>
        <taxon>Bacteria</taxon>
        <taxon>Bacillati</taxon>
        <taxon>Actinomycetota</taxon>
        <taxon>Actinomycetes</taxon>
        <taxon>Kitasatosporales</taxon>
        <taxon>Streptomycetaceae</taxon>
        <taxon>Streptomyces</taxon>
    </lineage>
</organism>
<reference evidence="1" key="1">
    <citation type="submission" date="2024-05" db="EMBL/GenBank/DDBJ databases">
        <title>30 novel species of actinomycetes from the DSMZ collection.</title>
        <authorList>
            <person name="Nouioui I."/>
        </authorList>
    </citation>
    <scope>NUCLEOTIDE SEQUENCE</scope>
    <source>
        <strain evidence="1">DSM 41014</strain>
    </source>
</reference>
<dbReference type="EMBL" id="JAVRFF010000008">
    <property type="protein sequence ID" value="MDT0472338.1"/>
    <property type="molecule type" value="Genomic_DNA"/>
</dbReference>
<proteinExistence type="predicted"/>
<dbReference type="Proteomes" id="UP001180489">
    <property type="component" value="Unassembled WGS sequence"/>
</dbReference>